<protein>
    <submittedName>
        <fullName evidence="3">DUF5996 family protein</fullName>
    </submittedName>
</protein>
<evidence type="ECO:0000256" key="1">
    <source>
        <dbReference type="SAM" id="MobiDB-lite"/>
    </source>
</evidence>
<dbReference type="PROSITE" id="PS51729">
    <property type="entry name" value="GNAT_YJDJ"/>
    <property type="match status" value="1"/>
</dbReference>
<evidence type="ECO:0000313" key="4">
    <source>
        <dbReference type="Proteomes" id="UP001378188"/>
    </source>
</evidence>
<dbReference type="Pfam" id="PF14542">
    <property type="entry name" value="Acetyltransf_CG"/>
    <property type="match status" value="1"/>
</dbReference>
<dbReference type="InterPro" id="IPR016181">
    <property type="entry name" value="Acyl_CoA_acyltransferase"/>
</dbReference>
<proteinExistence type="predicted"/>
<feature type="region of interest" description="Disordered" evidence="1">
    <location>
        <begin position="303"/>
        <end position="338"/>
    </location>
</feature>
<dbReference type="PANTHER" id="PTHR31435:SF10">
    <property type="entry name" value="BSR4717 PROTEIN"/>
    <property type="match status" value="1"/>
</dbReference>
<organism evidence="3 4">
    <name type="scientific">Microbaculum marinum</name>
    <dbReference type="NCBI Taxonomy" id="1764581"/>
    <lineage>
        <taxon>Bacteria</taxon>
        <taxon>Pseudomonadati</taxon>
        <taxon>Pseudomonadota</taxon>
        <taxon>Alphaproteobacteria</taxon>
        <taxon>Hyphomicrobiales</taxon>
        <taxon>Tepidamorphaceae</taxon>
        <taxon>Microbaculum</taxon>
    </lineage>
</organism>
<sequence>MSNVWPRLDYLEWRETCSALHLYLQIVGKYRLAHTPWLNHSWNATFYVTPTGLTSSPIPDGAGIEIRFDFREHMVIGTSGNGREARFALAPSTVAAFRANVVRMIADIGGTPTFHDTPNEVPDPIPFSEDHRDRPYDRDAVQRFHRALVAIDRVLGRFRTSFLGKSSPVHLFWGSMDLAVTRFSGRRAPLHPAGIPSLPDDVAQEAYDREVSSAGFWPGGNGIDYAAFYAYAYPSPGGYRGAPVRPEAAFWHDGLSEFMLPYDAVQTSSDPDEALMAFLVSTYESAANLGHWDRALLECAQGRPRRVRRPNPERANAGSEQAEPSPTDPPVKREDGASKGRYRLVIDGNEAEMTYSRAGKGQIIIDHTEVPGVLRGRKVGERLVRQAVEDARRDGAVIIPLCPFAKSQFDRHPDWQDVLRQPKT</sequence>
<dbReference type="Proteomes" id="UP001378188">
    <property type="component" value="Unassembled WGS sequence"/>
</dbReference>
<dbReference type="EMBL" id="JAZHOF010000002">
    <property type="protein sequence ID" value="MEJ8570717.1"/>
    <property type="molecule type" value="Genomic_DNA"/>
</dbReference>
<keyword evidence="4" id="KW-1185">Reference proteome</keyword>
<dbReference type="InterPro" id="IPR046038">
    <property type="entry name" value="DUF5996"/>
</dbReference>
<accession>A0AAW9RB95</accession>
<dbReference type="Gene3D" id="3.40.630.30">
    <property type="match status" value="1"/>
</dbReference>
<dbReference type="SUPFAM" id="SSF55729">
    <property type="entry name" value="Acyl-CoA N-acyltransferases (Nat)"/>
    <property type="match status" value="1"/>
</dbReference>
<feature type="region of interest" description="Disordered" evidence="1">
    <location>
        <begin position="113"/>
        <end position="132"/>
    </location>
</feature>
<reference evidence="3 4" key="1">
    <citation type="submission" date="2024-02" db="EMBL/GenBank/DDBJ databases">
        <title>Genome analysis and characterization of Microbaculum marinisediminis sp. nov., isolated from marine sediment.</title>
        <authorList>
            <person name="Du Z.-J."/>
            <person name="Ye Y.-Q."/>
            <person name="Zhang Z.-R."/>
            <person name="Yuan S.-M."/>
            <person name="Zhang X.-Y."/>
        </authorList>
    </citation>
    <scope>NUCLEOTIDE SEQUENCE [LARGE SCALE GENOMIC DNA]</scope>
    <source>
        <strain evidence="3 4">SDUM1044001</strain>
    </source>
</reference>
<dbReference type="PANTHER" id="PTHR31435">
    <property type="entry name" value="PROTEIN NATD1"/>
    <property type="match status" value="1"/>
</dbReference>
<dbReference type="RefSeq" id="WP_340328463.1">
    <property type="nucleotide sequence ID" value="NZ_JAZHOF010000002.1"/>
</dbReference>
<evidence type="ECO:0000259" key="2">
    <source>
        <dbReference type="PROSITE" id="PS51729"/>
    </source>
</evidence>
<feature type="domain" description="N-acetyltransferase" evidence="2">
    <location>
        <begin position="334"/>
        <end position="420"/>
    </location>
</feature>
<name>A0AAW9RB95_9HYPH</name>
<dbReference type="AlphaFoldDB" id="A0AAW9RB95"/>
<dbReference type="InterPro" id="IPR045057">
    <property type="entry name" value="Gcn5-rel_NAT"/>
</dbReference>
<comment type="caution">
    <text evidence="3">The sequence shown here is derived from an EMBL/GenBank/DDBJ whole genome shotgun (WGS) entry which is preliminary data.</text>
</comment>
<gene>
    <name evidence="3" type="ORF">V3328_04490</name>
</gene>
<evidence type="ECO:0000313" key="3">
    <source>
        <dbReference type="EMBL" id="MEJ8570717.1"/>
    </source>
</evidence>
<dbReference type="Pfam" id="PF19459">
    <property type="entry name" value="DUF5996"/>
    <property type="match status" value="1"/>
</dbReference>
<dbReference type="InterPro" id="IPR031165">
    <property type="entry name" value="GNAT_YJDJ"/>
</dbReference>